<dbReference type="InterPro" id="IPR043129">
    <property type="entry name" value="ATPase_NBD"/>
</dbReference>
<feature type="domain" description="Carbohydrate kinase FGGY C-terminal" evidence="6">
    <location>
        <begin position="8"/>
        <end position="81"/>
    </location>
</feature>
<dbReference type="PANTHER" id="PTHR10196">
    <property type="entry name" value="SUGAR KINASE"/>
    <property type="match status" value="1"/>
</dbReference>
<dbReference type="Gene3D" id="3.30.420.40">
    <property type="match status" value="1"/>
</dbReference>
<protein>
    <recommendedName>
        <fullName evidence="6">Carbohydrate kinase FGGY C-terminal domain-containing protein</fullName>
    </recommendedName>
</protein>
<dbReference type="SUPFAM" id="SSF53067">
    <property type="entry name" value="Actin-like ATPase domain"/>
    <property type="match status" value="1"/>
</dbReference>
<evidence type="ECO:0000256" key="2">
    <source>
        <dbReference type="ARBA" id="ARBA00022679"/>
    </source>
</evidence>
<dbReference type="EMBL" id="UYYB01098483">
    <property type="protein sequence ID" value="VDM77126.1"/>
    <property type="molecule type" value="Genomic_DNA"/>
</dbReference>
<name>A0A3P7J2G5_STRVU</name>
<dbReference type="Pfam" id="PF02782">
    <property type="entry name" value="FGGY_C"/>
    <property type="match status" value="1"/>
</dbReference>
<dbReference type="GO" id="GO:0006641">
    <property type="term" value="P:triglyceride metabolic process"/>
    <property type="evidence" value="ECO:0007669"/>
    <property type="project" value="TreeGrafter"/>
</dbReference>
<dbReference type="GO" id="GO:0005739">
    <property type="term" value="C:mitochondrion"/>
    <property type="evidence" value="ECO:0007669"/>
    <property type="project" value="TreeGrafter"/>
</dbReference>
<evidence type="ECO:0000256" key="4">
    <source>
        <dbReference type="ARBA" id="ARBA00022777"/>
    </source>
</evidence>
<reference evidence="7 8" key="1">
    <citation type="submission" date="2018-11" db="EMBL/GenBank/DDBJ databases">
        <authorList>
            <consortium name="Pathogen Informatics"/>
        </authorList>
    </citation>
    <scope>NUCLEOTIDE SEQUENCE [LARGE SCALE GENOMIC DNA]</scope>
</reference>
<dbReference type="GO" id="GO:0005524">
    <property type="term" value="F:ATP binding"/>
    <property type="evidence" value="ECO:0007669"/>
    <property type="project" value="UniProtKB-KW"/>
</dbReference>
<dbReference type="AlphaFoldDB" id="A0A3P7J2G5"/>
<keyword evidence="3" id="KW-0547">Nucleotide-binding</keyword>
<dbReference type="GO" id="GO:0046167">
    <property type="term" value="P:glycerol-3-phosphate biosynthetic process"/>
    <property type="evidence" value="ECO:0007669"/>
    <property type="project" value="TreeGrafter"/>
</dbReference>
<keyword evidence="5" id="KW-0067">ATP-binding</keyword>
<proteinExistence type="inferred from homology"/>
<dbReference type="InterPro" id="IPR018485">
    <property type="entry name" value="FGGY_C"/>
</dbReference>
<dbReference type="GO" id="GO:0006071">
    <property type="term" value="P:glycerol metabolic process"/>
    <property type="evidence" value="ECO:0007669"/>
    <property type="project" value="TreeGrafter"/>
</dbReference>
<keyword evidence="4" id="KW-0418">Kinase</keyword>
<keyword evidence="2" id="KW-0808">Transferase</keyword>
<dbReference type="OrthoDB" id="5422795at2759"/>
<evidence type="ECO:0000256" key="5">
    <source>
        <dbReference type="ARBA" id="ARBA00022840"/>
    </source>
</evidence>
<evidence type="ECO:0000313" key="8">
    <source>
        <dbReference type="Proteomes" id="UP000270094"/>
    </source>
</evidence>
<dbReference type="PANTHER" id="PTHR10196:SF69">
    <property type="entry name" value="GLYCEROL KINASE"/>
    <property type="match status" value="1"/>
</dbReference>
<evidence type="ECO:0000256" key="3">
    <source>
        <dbReference type="ARBA" id="ARBA00022741"/>
    </source>
</evidence>
<accession>A0A3P7J2G5</accession>
<evidence type="ECO:0000256" key="1">
    <source>
        <dbReference type="ARBA" id="ARBA00009156"/>
    </source>
</evidence>
<dbReference type="Proteomes" id="UP000270094">
    <property type="component" value="Unassembled WGS sequence"/>
</dbReference>
<keyword evidence="8" id="KW-1185">Reference proteome</keyword>
<comment type="similarity">
    <text evidence="1">Belongs to the FGGY kinase family.</text>
</comment>
<evidence type="ECO:0000259" key="6">
    <source>
        <dbReference type="Pfam" id="PF02782"/>
    </source>
</evidence>
<sequence length="86" mass="9490">MEPICRRVKDTGGVYFVPCFTGLYTPYWDPSARGTILGMTQATKKAHICLAALRAVAYQSAEMIEAVEQDLGDIKIQAIRVSLVKL</sequence>
<dbReference type="GO" id="GO:0004370">
    <property type="term" value="F:glycerol kinase activity"/>
    <property type="evidence" value="ECO:0007669"/>
    <property type="project" value="TreeGrafter"/>
</dbReference>
<evidence type="ECO:0000313" key="7">
    <source>
        <dbReference type="EMBL" id="VDM77126.1"/>
    </source>
</evidence>
<organism evidence="7 8">
    <name type="scientific">Strongylus vulgaris</name>
    <name type="common">Blood worm</name>
    <dbReference type="NCBI Taxonomy" id="40348"/>
    <lineage>
        <taxon>Eukaryota</taxon>
        <taxon>Metazoa</taxon>
        <taxon>Ecdysozoa</taxon>
        <taxon>Nematoda</taxon>
        <taxon>Chromadorea</taxon>
        <taxon>Rhabditida</taxon>
        <taxon>Rhabditina</taxon>
        <taxon>Rhabditomorpha</taxon>
        <taxon>Strongyloidea</taxon>
        <taxon>Strongylidae</taxon>
        <taxon>Strongylus</taxon>
    </lineage>
</organism>
<gene>
    <name evidence="7" type="ORF">SVUK_LOCUS12124</name>
</gene>